<dbReference type="GO" id="GO:0005737">
    <property type="term" value="C:cytoplasm"/>
    <property type="evidence" value="ECO:0007669"/>
    <property type="project" value="TreeGrafter"/>
</dbReference>
<dbReference type="CDD" id="cd00838">
    <property type="entry name" value="MPP_superfamily"/>
    <property type="match status" value="1"/>
</dbReference>
<comment type="similarity">
    <text evidence="1">Belongs to the metallophosphoesterase superfamily. YfcE family.</text>
</comment>
<sequence>MKIIFFSDIHANLPAFEAFLHKVAEIQPDGIYCLGDLVGYNVWPNQIVDYIQSNKIPTIMGNHDEAQLKDLKGDKGNAGITQQLLGENQRKFLQQLPRQMTLQFGEGEKVFRMELVHGSVKAINDYLLEDYPEEEVLAMMHSTQADLILCGHTHKPYHRIIPTGDTFKHVINIGSVGKPKDRNTQGCCVLVEFDELDPKNPDSLKVEFVRFTYDVEKAAQGVIQSDFPDSYADALRLAK</sequence>
<dbReference type="AlphaFoldDB" id="A0AAN5AL10"/>
<dbReference type="Pfam" id="PF12850">
    <property type="entry name" value="Metallophos_2"/>
    <property type="match status" value="1"/>
</dbReference>
<dbReference type="InterPro" id="IPR050126">
    <property type="entry name" value="Ap4A_hydrolase"/>
</dbReference>
<evidence type="ECO:0000313" key="4">
    <source>
        <dbReference type="Proteomes" id="UP001310022"/>
    </source>
</evidence>
<dbReference type="PANTHER" id="PTHR42850:SF2">
    <property type="entry name" value="BLL5683 PROTEIN"/>
    <property type="match status" value="1"/>
</dbReference>
<dbReference type="GO" id="GO:0016791">
    <property type="term" value="F:phosphatase activity"/>
    <property type="evidence" value="ECO:0007669"/>
    <property type="project" value="TreeGrafter"/>
</dbReference>
<protein>
    <submittedName>
        <fullName evidence="3">Phosphoesterase</fullName>
    </submittedName>
</protein>
<dbReference type="EMBL" id="BQKE01000001">
    <property type="protein sequence ID" value="GJM60986.1"/>
    <property type="molecule type" value="Genomic_DNA"/>
</dbReference>
<proteinExistence type="inferred from homology"/>
<dbReference type="InterPro" id="IPR011152">
    <property type="entry name" value="Pesterase_MJ0912"/>
</dbReference>
<gene>
    <name evidence="3" type="ORF">PEDI_15380</name>
</gene>
<dbReference type="InterPro" id="IPR024654">
    <property type="entry name" value="Calcineurin-like_PHP_lpxH"/>
</dbReference>
<dbReference type="PIRSF" id="PIRSF000883">
    <property type="entry name" value="Pesterase_MJ0912"/>
    <property type="match status" value="1"/>
</dbReference>
<feature type="domain" description="Calcineurin-like phosphoesterase" evidence="2">
    <location>
        <begin position="1"/>
        <end position="192"/>
    </location>
</feature>
<evidence type="ECO:0000259" key="2">
    <source>
        <dbReference type="Pfam" id="PF12850"/>
    </source>
</evidence>
<accession>A0AAN5AL10</accession>
<keyword evidence="4" id="KW-1185">Reference proteome</keyword>
<dbReference type="InterPro" id="IPR029052">
    <property type="entry name" value="Metallo-depent_PP-like"/>
</dbReference>
<evidence type="ECO:0000313" key="3">
    <source>
        <dbReference type="EMBL" id="GJM60986.1"/>
    </source>
</evidence>
<dbReference type="RefSeq" id="WP_338236623.1">
    <property type="nucleotide sequence ID" value="NZ_BQKE01000001.1"/>
</dbReference>
<organism evidence="3 4">
    <name type="scientific">Persicobacter diffluens</name>
    <dbReference type="NCBI Taxonomy" id="981"/>
    <lineage>
        <taxon>Bacteria</taxon>
        <taxon>Pseudomonadati</taxon>
        <taxon>Bacteroidota</taxon>
        <taxon>Cytophagia</taxon>
        <taxon>Cytophagales</taxon>
        <taxon>Persicobacteraceae</taxon>
        <taxon>Persicobacter</taxon>
    </lineage>
</organism>
<dbReference type="Gene3D" id="3.60.21.10">
    <property type="match status" value="1"/>
</dbReference>
<reference evidence="3 4" key="1">
    <citation type="submission" date="2021-12" db="EMBL/GenBank/DDBJ databases">
        <title>Genome sequencing of bacteria with rrn-lacking chromosome and rrn-plasmid.</title>
        <authorList>
            <person name="Anda M."/>
            <person name="Iwasaki W."/>
        </authorList>
    </citation>
    <scope>NUCLEOTIDE SEQUENCE [LARGE SCALE GENOMIC DNA]</scope>
    <source>
        <strain evidence="3 4">NBRC 15940</strain>
    </source>
</reference>
<comment type="caution">
    <text evidence="3">The sequence shown here is derived from an EMBL/GenBank/DDBJ whole genome shotgun (WGS) entry which is preliminary data.</text>
</comment>
<dbReference type="PANTHER" id="PTHR42850">
    <property type="entry name" value="METALLOPHOSPHOESTERASE"/>
    <property type="match status" value="1"/>
</dbReference>
<evidence type="ECO:0000256" key="1">
    <source>
        <dbReference type="ARBA" id="ARBA00008950"/>
    </source>
</evidence>
<dbReference type="Proteomes" id="UP001310022">
    <property type="component" value="Unassembled WGS sequence"/>
</dbReference>
<name>A0AAN5AL10_9BACT</name>
<dbReference type="SUPFAM" id="SSF56300">
    <property type="entry name" value="Metallo-dependent phosphatases"/>
    <property type="match status" value="1"/>
</dbReference>